<organism evidence="1 2">
    <name type="scientific">Multifurca ochricompacta</name>
    <dbReference type="NCBI Taxonomy" id="376703"/>
    <lineage>
        <taxon>Eukaryota</taxon>
        <taxon>Fungi</taxon>
        <taxon>Dikarya</taxon>
        <taxon>Basidiomycota</taxon>
        <taxon>Agaricomycotina</taxon>
        <taxon>Agaricomycetes</taxon>
        <taxon>Russulales</taxon>
        <taxon>Russulaceae</taxon>
        <taxon>Multifurca</taxon>
    </lineage>
</organism>
<dbReference type="Proteomes" id="UP001203297">
    <property type="component" value="Unassembled WGS sequence"/>
</dbReference>
<name>A0AAD4LX32_9AGAM</name>
<reference evidence="1" key="1">
    <citation type="journal article" date="2022" name="New Phytol.">
        <title>Evolutionary transition to the ectomycorrhizal habit in the genomes of a hyperdiverse lineage of mushroom-forming fungi.</title>
        <authorList>
            <person name="Looney B."/>
            <person name="Miyauchi S."/>
            <person name="Morin E."/>
            <person name="Drula E."/>
            <person name="Courty P.E."/>
            <person name="Kohler A."/>
            <person name="Kuo A."/>
            <person name="LaButti K."/>
            <person name="Pangilinan J."/>
            <person name="Lipzen A."/>
            <person name="Riley R."/>
            <person name="Andreopoulos W."/>
            <person name="He G."/>
            <person name="Johnson J."/>
            <person name="Nolan M."/>
            <person name="Tritt A."/>
            <person name="Barry K.W."/>
            <person name="Grigoriev I.V."/>
            <person name="Nagy L.G."/>
            <person name="Hibbett D."/>
            <person name="Henrissat B."/>
            <person name="Matheny P.B."/>
            <person name="Labbe J."/>
            <person name="Martin F.M."/>
        </authorList>
    </citation>
    <scope>NUCLEOTIDE SEQUENCE</scope>
    <source>
        <strain evidence="1">BPL690</strain>
    </source>
</reference>
<gene>
    <name evidence="1" type="ORF">B0F90DRAFT_1671462</name>
</gene>
<dbReference type="EMBL" id="WTXG01000151">
    <property type="protein sequence ID" value="KAI0291632.1"/>
    <property type="molecule type" value="Genomic_DNA"/>
</dbReference>
<keyword evidence="2" id="KW-1185">Reference proteome</keyword>
<protein>
    <submittedName>
        <fullName evidence="1">Uncharacterized protein</fullName>
    </submittedName>
</protein>
<accession>A0AAD4LX32</accession>
<comment type="caution">
    <text evidence="1">The sequence shown here is derived from an EMBL/GenBank/DDBJ whole genome shotgun (WGS) entry which is preliminary data.</text>
</comment>
<evidence type="ECO:0000313" key="1">
    <source>
        <dbReference type="EMBL" id="KAI0291632.1"/>
    </source>
</evidence>
<sequence>MSAKPSRGTQLSVIINNDRKELREDGKFYELTQSTTQFYKQSPALLSQRGELAATLIVMQALDTASSAAKRQWSSNPFLLQRGQAIRNSVRGWFNHVIKVRKLSDKISVKSLWELIMQGAMIVFIYNQRGVNIVLPICVRNKKLSLRTTMAILIQVKGRQELPVDISANFCLTPWNHISDGTNYNSSTFATMCGVRWRVSGDTRSKASTGDSRWYQALLQCDTQSPETYVLEEIKDNLISDDVKKAKGAAFYKLKGAAIST</sequence>
<proteinExistence type="predicted"/>
<evidence type="ECO:0000313" key="2">
    <source>
        <dbReference type="Proteomes" id="UP001203297"/>
    </source>
</evidence>
<dbReference type="AlphaFoldDB" id="A0AAD4LX32"/>